<evidence type="ECO:0000256" key="4">
    <source>
        <dbReference type="ARBA" id="ARBA00022741"/>
    </source>
</evidence>
<reference evidence="10 11" key="1">
    <citation type="journal article" date="2014" name="Genome Announc.">
        <title>Complete Genome Sequence of the Extreme Thermophile Dictyoglomus thermophilum H-6-12.</title>
        <authorList>
            <person name="Coil D.A."/>
            <person name="Badger J.H."/>
            <person name="Forberger H.C."/>
            <person name="Riggs F."/>
            <person name="Madupu R."/>
            <person name="Fedorova N."/>
            <person name="Ward N."/>
            <person name="Robb F.T."/>
            <person name="Eisen J.A."/>
        </authorList>
    </citation>
    <scope>NUCLEOTIDE SEQUENCE [LARGE SCALE GENOMIC DNA]</scope>
    <source>
        <strain evidence="11">ATCC 35947 / DSM 3960 / H-6-12</strain>
    </source>
</reference>
<dbReference type="GO" id="GO:0004674">
    <property type="term" value="F:protein serine/threonine kinase activity"/>
    <property type="evidence" value="ECO:0007669"/>
    <property type="project" value="UniProtKB-KW"/>
</dbReference>
<dbReference type="EMBL" id="CP001146">
    <property type="protein sequence ID" value="ACI19632.1"/>
    <property type="molecule type" value="Genomic_DNA"/>
</dbReference>
<evidence type="ECO:0000256" key="5">
    <source>
        <dbReference type="ARBA" id="ARBA00022777"/>
    </source>
</evidence>
<evidence type="ECO:0000256" key="2">
    <source>
        <dbReference type="ARBA" id="ARBA00022527"/>
    </source>
</evidence>
<dbReference type="InterPro" id="IPR008266">
    <property type="entry name" value="Tyr_kinase_AS"/>
</dbReference>
<keyword evidence="2" id="KW-0723">Serine/threonine-protein kinase</keyword>
<comment type="catalytic activity">
    <reaction evidence="8">
        <text>L-seryl-[protein] + ATP = O-phospho-L-seryl-[protein] + ADP + H(+)</text>
        <dbReference type="Rhea" id="RHEA:17989"/>
        <dbReference type="Rhea" id="RHEA-COMP:9863"/>
        <dbReference type="Rhea" id="RHEA-COMP:11604"/>
        <dbReference type="ChEBI" id="CHEBI:15378"/>
        <dbReference type="ChEBI" id="CHEBI:29999"/>
        <dbReference type="ChEBI" id="CHEBI:30616"/>
        <dbReference type="ChEBI" id="CHEBI:83421"/>
        <dbReference type="ChEBI" id="CHEBI:456216"/>
        <dbReference type="EC" id="2.7.11.1"/>
    </reaction>
</comment>
<feature type="domain" description="RIO-type" evidence="9">
    <location>
        <begin position="21"/>
        <end position="137"/>
    </location>
</feature>
<dbReference type="InterPro" id="IPR011009">
    <property type="entry name" value="Kinase-like_dom_sf"/>
</dbReference>
<dbReference type="InterPro" id="IPR018934">
    <property type="entry name" value="RIO_dom"/>
</dbReference>
<proteinExistence type="predicted"/>
<dbReference type="SUPFAM" id="SSF56112">
    <property type="entry name" value="Protein kinase-like (PK-like)"/>
    <property type="match status" value="1"/>
</dbReference>
<dbReference type="eggNOG" id="COG0478">
    <property type="taxonomic scope" value="Bacteria"/>
</dbReference>
<evidence type="ECO:0000313" key="10">
    <source>
        <dbReference type="EMBL" id="ACI19632.1"/>
    </source>
</evidence>
<accession>B5YBY4</accession>
<evidence type="ECO:0000256" key="1">
    <source>
        <dbReference type="ARBA" id="ARBA00012513"/>
    </source>
</evidence>
<protein>
    <recommendedName>
        <fullName evidence="1">non-specific serine/threonine protein kinase</fullName>
        <ecNumber evidence="1">2.7.11.1</ecNumber>
    </recommendedName>
</protein>
<dbReference type="STRING" id="309799.DICTH_0209"/>
<dbReference type="GO" id="GO:0005524">
    <property type="term" value="F:ATP binding"/>
    <property type="evidence" value="ECO:0007669"/>
    <property type="project" value="UniProtKB-KW"/>
</dbReference>
<dbReference type="KEGG" id="dth:DICTH_0209"/>
<keyword evidence="4" id="KW-0547">Nucleotide-binding</keyword>
<keyword evidence="3" id="KW-0808">Transferase</keyword>
<dbReference type="PaxDb" id="309799-DICTH_0209"/>
<dbReference type="EC" id="2.7.11.1" evidence="1"/>
<dbReference type="Pfam" id="PF01163">
    <property type="entry name" value="RIO1"/>
    <property type="match status" value="1"/>
</dbReference>
<dbReference type="HOGENOM" id="CLU_695857_0_0_0"/>
<sequence>MWDSSIFIEKIRTKRSIIYFSTDGFYTAKQYLDYSYQISHTDIGTYTSISNFLKNYRLLIQFKIYNIPRIYGFSLSNKIIIMENIKARVLSEIHNPTSYLGIILETLYSWDRAKLLHGDLSRNNILIDEKNCYIIDLDNICFLGNKYNIGLLSNILDFERKSLTKYLFTDNQLTKEEKINLLKHYCEIVSVILSRNWYKFNAASEVIELAKWYKEISNSKFLVEMFYKNLLCTYGILKAIYVSGIKRSELQLYEAEIICKLLKLLREDKDILNNLHFNLVINFSPWNTVKDLNTAKLICPLSFIGTRSLLLIIFYGKLYRYLMKFLSLIDKKTWKSYYKAFIIDMNNFSDLLSQYNINDIMLVINYNNYSINEFLKKWAKLLFENSKMGIFLKDDF</sequence>
<dbReference type="PROSITE" id="PS00109">
    <property type="entry name" value="PROTEIN_KINASE_TYR"/>
    <property type="match status" value="1"/>
</dbReference>
<keyword evidence="6" id="KW-0067">ATP-binding</keyword>
<evidence type="ECO:0000256" key="3">
    <source>
        <dbReference type="ARBA" id="ARBA00022679"/>
    </source>
</evidence>
<keyword evidence="5" id="KW-0418">Kinase</keyword>
<keyword evidence="11" id="KW-1185">Reference proteome</keyword>
<comment type="catalytic activity">
    <reaction evidence="7">
        <text>L-threonyl-[protein] + ATP = O-phospho-L-threonyl-[protein] + ADP + H(+)</text>
        <dbReference type="Rhea" id="RHEA:46608"/>
        <dbReference type="Rhea" id="RHEA-COMP:11060"/>
        <dbReference type="Rhea" id="RHEA-COMP:11605"/>
        <dbReference type="ChEBI" id="CHEBI:15378"/>
        <dbReference type="ChEBI" id="CHEBI:30013"/>
        <dbReference type="ChEBI" id="CHEBI:30616"/>
        <dbReference type="ChEBI" id="CHEBI:61977"/>
        <dbReference type="ChEBI" id="CHEBI:456216"/>
        <dbReference type="EC" id="2.7.11.1"/>
    </reaction>
</comment>
<dbReference type="AlphaFoldDB" id="B5YBY4"/>
<dbReference type="Gene3D" id="1.10.510.10">
    <property type="entry name" value="Transferase(Phosphotransferase) domain 1"/>
    <property type="match status" value="1"/>
</dbReference>
<name>B5YBY4_DICT6</name>
<evidence type="ECO:0000313" key="11">
    <source>
        <dbReference type="Proteomes" id="UP000001733"/>
    </source>
</evidence>
<organism evidence="10 11">
    <name type="scientific">Dictyoglomus thermophilum (strain ATCC 35947 / DSM 3960 / H-6-12)</name>
    <dbReference type="NCBI Taxonomy" id="309799"/>
    <lineage>
        <taxon>Bacteria</taxon>
        <taxon>Pseudomonadati</taxon>
        <taxon>Dictyoglomota</taxon>
        <taxon>Dictyoglomia</taxon>
        <taxon>Dictyoglomales</taxon>
        <taxon>Dictyoglomaceae</taxon>
        <taxon>Dictyoglomus</taxon>
    </lineage>
</organism>
<dbReference type="Proteomes" id="UP000001733">
    <property type="component" value="Chromosome"/>
</dbReference>
<evidence type="ECO:0000256" key="8">
    <source>
        <dbReference type="ARBA" id="ARBA00048679"/>
    </source>
</evidence>
<evidence type="ECO:0000259" key="9">
    <source>
        <dbReference type="Pfam" id="PF01163"/>
    </source>
</evidence>
<evidence type="ECO:0000256" key="7">
    <source>
        <dbReference type="ARBA" id="ARBA00047899"/>
    </source>
</evidence>
<gene>
    <name evidence="10" type="ordered locus">DICTH_0209</name>
</gene>
<evidence type="ECO:0000256" key="6">
    <source>
        <dbReference type="ARBA" id="ARBA00022840"/>
    </source>
</evidence>